<evidence type="ECO:0000313" key="1">
    <source>
        <dbReference type="EMBL" id="AHI61184.1"/>
    </source>
</evidence>
<name>W6AUT0_9CAUD</name>
<accession>W6AUT0</accession>
<keyword evidence="2" id="KW-1185">Reference proteome</keyword>
<sequence>MKNLNSHVLRVKKLMNRPETLNELQRCIERVTDKYYLPTDAWEVWFRGTHLGSIELKAKNVYAVYSSHGRHCGEHSNFMKALAEFIDSCAVVIAYDEIKATEEWIKEVTKEPELRTWGLREPKTIWQKIKGFFK</sequence>
<proteinExistence type="predicted"/>
<protein>
    <submittedName>
        <fullName evidence="1">Uncharacterized protein</fullName>
    </submittedName>
</protein>
<reference evidence="1 2" key="1">
    <citation type="submission" date="2014-01" db="EMBL/GenBank/DDBJ databases">
        <title>Characterization of a Potential Antibacterial Agent, phage PG7, for the Treatment of Enterobacter cloacae Infection in Mice.</title>
        <authorList>
            <person name="Wang S.W."/>
            <person name="Jin J."/>
            <person name="Chen S.J."/>
            <person name="Zhang G."/>
            <person name="Li Z.J."/>
            <person name="Li Y.H."/>
            <person name="Wang X.T."/>
            <person name="Wang J."/>
            <person name="Wang S.M."/>
            <person name="Wang Z.Q."/>
            <person name="Zhao G.Q."/>
        </authorList>
    </citation>
    <scope>NUCLEOTIDE SEQUENCE [LARGE SCALE GENOMIC DNA]</scope>
</reference>
<dbReference type="Proteomes" id="UP000019300">
    <property type="component" value="Segment"/>
</dbReference>
<gene>
    <name evidence="1" type="ORF">PG7_281</name>
</gene>
<organism evidence="1 2">
    <name type="scientific">Enterobacter phage PG7</name>
    <dbReference type="NCBI Taxonomy" id="1455074"/>
    <lineage>
        <taxon>Viruses</taxon>
        <taxon>Duplodnaviria</taxon>
        <taxon>Heunggongvirae</taxon>
        <taxon>Uroviricota</taxon>
        <taxon>Caudoviricetes</taxon>
        <taxon>Pantevenvirales</taxon>
        <taxon>Straboviridae</taxon>
        <taxon>Tevenvirinae</taxon>
        <taxon>Karamvirus</taxon>
        <taxon>Karamvirus pg7</taxon>
    </lineage>
</organism>
<dbReference type="KEGG" id="vg:18502560"/>
<dbReference type="GeneID" id="18502560"/>
<dbReference type="RefSeq" id="YP_009005545.1">
    <property type="nucleotide sequence ID" value="NC_023561.1"/>
</dbReference>
<dbReference type="EMBL" id="KJ101592">
    <property type="protein sequence ID" value="AHI61184.1"/>
    <property type="molecule type" value="Genomic_DNA"/>
</dbReference>
<evidence type="ECO:0000313" key="2">
    <source>
        <dbReference type="Proteomes" id="UP000019300"/>
    </source>
</evidence>